<evidence type="ECO:0000313" key="7">
    <source>
        <dbReference type="EMBL" id="STO59899.1"/>
    </source>
</evidence>
<feature type="transmembrane region" description="Helical" evidence="6">
    <location>
        <begin position="69"/>
        <end position="86"/>
    </location>
</feature>
<feature type="transmembrane region" description="Helical" evidence="6">
    <location>
        <begin position="182"/>
        <end position="200"/>
    </location>
</feature>
<dbReference type="GO" id="GO:0005886">
    <property type="term" value="C:plasma membrane"/>
    <property type="evidence" value="ECO:0007669"/>
    <property type="project" value="UniProtKB-SubCell"/>
</dbReference>
<keyword evidence="5 6" id="KW-0472">Membrane</keyword>
<reference evidence="7 8" key="1">
    <citation type="submission" date="2018-06" db="EMBL/GenBank/DDBJ databases">
        <authorList>
            <consortium name="Pathogen Informatics"/>
            <person name="Doyle S."/>
        </authorList>
    </citation>
    <scope>NUCLEOTIDE SEQUENCE [LARGE SCALE GENOMIC DNA]</scope>
    <source>
        <strain evidence="7 8">NCTC1659</strain>
    </source>
</reference>
<protein>
    <submittedName>
        <fullName evidence="7">Threonine efflux protein, RhtB family homoserine/threonine resistance transporter</fullName>
    </submittedName>
</protein>
<dbReference type="STRING" id="733.B0186_03290"/>
<keyword evidence="3 6" id="KW-0812">Transmembrane</keyword>
<evidence type="ECO:0000256" key="1">
    <source>
        <dbReference type="ARBA" id="ARBA00004651"/>
    </source>
</evidence>
<dbReference type="Proteomes" id="UP000254329">
    <property type="component" value="Unassembled WGS sequence"/>
</dbReference>
<sequence>MNELIAVMSITLLAVISPSGDFAMVTRNSYLYGKQAGIWTALGIASAVWIHIIYTLLGVSMLLIQFPMLFHIIKIFGACYLIYIGIETYRHKEIKMDLQESQVQLRALSAFKTGFFANALNPKTTLFILSTFTQIVQPDTSLIIQTGYGAFISLAHLVWFAIVATLLSSPQIRQKLLAKQMIVNRCIGVLLCVLGGMLLISSNIF</sequence>
<gene>
    <name evidence="7" type="primary">rhtB</name>
    <name evidence="7" type="ORF">NCTC1659_01164</name>
</gene>
<evidence type="ECO:0000256" key="3">
    <source>
        <dbReference type="ARBA" id="ARBA00022692"/>
    </source>
</evidence>
<evidence type="ECO:0000256" key="5">
    <source>
        <dbReference type="ARBA" id="ARBA00023136"/>
    </source>
</evidence>
<evidence type="ECO:0000256" key="6">
    <source>
        <dbReference type="SAM" id="Phobius"/>
    </source>
</evidence>
<dbReference type="GO" id="GO:0015171">
    <property type="term" value="F:amino acid transmembrane transporter activity"/>
    <property type="evidence" value="ECO:0007669"/>
    <property type="project" value="TreeGrafter"/>
</dbReference>
<name>A0A1V4B2G1_9PAST</name>
<accession>A0A1V4B2G1</accession>
<dbReference type="EMBL" id="UGHF01000001">
    <property type="protein sequence ID" value="STO59899.1"/>
    <property type="molecule type" value="Genomic_DNA"/>
</dbReference>
<dbReference type="PANTHER" id="PTHR30086:SF21">
    <property type="entry name" value="TRANSPORT PROTEIN"/>
    <property type="match status" value="1"/>
</dbReference>
<organism evidence="7 8">
    <name type="scientific">Canicola haemoglobinophilus</name>
    <dbReference type="NCBI Taxonomy" id="733"/>
    <lineage>
        <taxon>Bacteria</taxon>
        <taxon>Pseudomonadati</taxon>
        <taxon>Pseudomonadota</taxon>
        <taxon>Gammaproteobacteria</taxon>
        <taxon>Pasteurellales</taxon>
        <taxon>Pasteurellaceae</taxon>
        <taxon>Canicola</taxon>
    </lineage>
</organism>
<dbReference type="PANTHER" id="PTHR30086">
    <property type="entry name" value="ARGININE EXPORTER PROTEIN ARGO"/>
    <property type="match status" value="1"/>
</dbReference>
<feature type="transmembrane region" description="Helical" evidence="6">
    <location>
        <begin position="39"/>
        <end position="57"/>
    </location>
</feature>
<evidence type="ECO:0000313" key="8">
    <source>
        <dbReference type="Proteomes" id="UP000254329"/>
    </source>
</evidence>
<dbReference type="AlphaFoldDB" id="A0A1V4B2G1"/>
<comment type="subcellular location">
    <subcellularLocation>
        <location evidence="1">Cell membrane</location>
        <topology evidence="1">Multi-pass membrane protein</topology>
    </subcellularLocation>
</comment>
<keyword evidence="8" id="KW-1185">Reference proteome</keyword>
<evidence type="ECO:0000256" key="4">
    <source>
        <dbReference type="ARBA" id="ARBA00022989"/>
    </source>
</evidence>
<dbReference type="Pfam" id="PF01810">
    <property type="entry name" value="LysE"/>
    <property type="match status" value="1"/>
</dbReference>
<dbReference type="RefSeq" id="WP_078217972.1">
    <property type="nucleotide sequence ID" value="NZ_MUXZ01000008.1"/>
</dbReference>
<dbReference type="InterPro" id="IPR001123">
    <property type="entry name" value="LeuE-type"/>
</dbReference>
<keyword evidence="4 6" id="KW-1133">Transmembrane helix</keyword>
<feature type="transmembrane region" description="Helical" evidence="6">
    <location>
        <begin position="148"/>
        <end position="170"/>
    </location>
</feature>
<proteinExistence type="predicted"/>
<evidence type="ECO:0000256" key="2">
    <source>
        <dbReference type="ARBA" id="ARBA00022475"/>
    </source>
</evidence>
<keyword evidence="2" id="KW-1003">Cell membrane</keyword>